<reference evidence="2" key="2">
    <citation type="journal article" date="2021" name="PeerJ">
        <title>Extensive microbial diversity within the chicken gut microbiome revealed by metagenomics and culture.</title>
        <authorList>
            <person name="Gilroy R."/>
            <person name="Ravi A."/>
            <person name="Getino M."/>
            <person name="Pursley I."/>
            <person name="Horton D.L."/>
            <person name="Alikhan N.F."/>
            <person name="Baker D."/>
            <person name="Gharbi K."/>
            <person name="Hall N."/>
            <person name="Watson M."/>
            <person name="Adriaenssens E.M."/>
            <person name="Foster-Nyarko E."/>
            <person name="Jarju S."/>
            <person name="Secka A."/>
            <person name="Antonio M."/>
            <person name="Oren A."/>
            <person name="Chaudhuri R.R."/>
            <person name="La Ragione R."/>
            <person name="Hildebrand F."/>
            <person name="Pallen M.J."/>
        </authorList>
    </citation>
    <scope>NUCLEOTIDE SEQUENCE</scope>
    <source>
        <strain evidence="2">35461</strain>
    </source>
</reference>
<dbReference type="EMBL" id="DVOR01000190">
    <property type="protein sequence ID" value="HIV09628.1"/>
    <property type="molecule type" value="Genomic_DNA"/>
</dbReference>
<proteinExistence type="predicted"/>
<organism evidence="2 3">
    <name type="scientific">Candidatus Spyradenecus faecavium</name>
    <dbReference type="NCBI Taxonomy" id="2840947"/>
    <lineage>
        <taxon>Bacteria</taxon>
        <taxon>Pseudomonadati</taxon>
        <taxon>Lentisphaerota</taxon>
        <taxon>Lentisphaeria</taxon>
        <taxon>Lentisphaerales</taxon>
        <taxon>Lentisphaeraceae</taxon>
        <taxon>Lentisphaeraceae incertae sedis</taxon>
        <taxon>Candidatus Spyradenecus</taxon>
    </lineage>
</organism>
<evidence type="ECO:0000313" key="2">
    <source>
        <dbReference type="EMBL" id="HIV09628.1"/>
    </source>
</evidence>
<evidence type="ECO:0008006" key="4">
    <source>
        <dbReference type="Google" id="ProtNLM"/>
    </source>
</evidence>
<protein>
    <recommendedName>
        <fullName evidence="4">ABC-type transport auxiliary lipoprotein component domain-containing protein</fullName>
    </recommendedName>
</protein>
<reference evidence="2" key="1">
    <citation type="submission" date="2020-10" db="EMBL/GenBank/DDBJ databases">
        <authorList>
            <person name="Gilroy R."/>
        </authorList>
    </citation>
    <scope>NUCLEOTIDE SEQUENCE</scope>
    <source>
        <strain evidence="2">35461</strain>
    </source>
</reference>
<accession>A0A9D1T3T7</accession>
<name>A0A9D1T3T7_9BACT</name>
<sequence>MNRLLPALLPAALLLAGCFGGAAPQRHYTVLDPAAGVVAPAALDLDVRMAPDLRAASAPTLYRADGSVSTYPGLTYYAPLELAIPRALRELGPEALGLKPGDRLDLDVLDFCVDRRTPDGVPVARVTLSADGRAPVTVAKPLPAGATPLQTRALLASALLEAIRDARK</sequence>
<dbReference type="PROSITE" id="PS51257">
    <property type="entry name" value="PROKAR_LIPOPROTEIN"/>
    <property type="match status" value="1"/>
</dbReference>
<feature type="chain" id="PRO_5038520521" description="ABC-type transport auxiliary lipoprotein component domain-containing protein" evidence="1">
    <location>
        <begin position="23"/>
        <end position="168"/>
    </location>
</feature>
<dbReference type="Proteomes" id="UP000886845">
    <property type="component" value="Unassembled WGS sequence"/>
</dbReference>
<comment type="caution">
    <text evidence="2">The sequence shown here is derived from an EMBL/GenBank/DDBJ whole genome shotgun (WGS) entry which is preliminary data.</text>
</comment>
<gene>
    <name evidence="2" type="ORF">IAC79_05915</name>
</gene>
<feature type="signal peptide" evidence="1">
    <location>
        <begin position="1"/>
        <end position="22"/>
    </location>
</feature>
<dbReference type="AlphaFoldDB" id="A0A9D1T3T7"/>
<evidence type="ECO:0000256" key="1">
    <source>
        <dbReference type="SAM" id="SignalP"/>
    </source>
</evidence>
<keyword evidence="1" id="KW-0732">Signal</keyword>
<evidence type="ECO:0000313" key="3">
    <source>
        <dbReference type="Proteomes" id="UP000886845"/>
    </source>
</evidence>